<organism evidence="1">
    <name type="scientific">Glycine max</name>
    <name type="common">Soybean</name>
    <name type="synonym">Glycine hispida</name>
    <dbReference type="NCBI Taxonomy" id="3847"/>
    <lineage>
        <taxon>Eukaryota</taxon>
        <taxon>Viridiplantae</taxon>
        <taxon>Streptophyta</taxon>
        <taxon>Embryophyta</taxon>
        <taxon>Tracheophyta</taxon>
        <taxon>Spermatophyta</taxon>
        <taxon>Magnoliopsida</taxon>
        <taxon>eudicotyledons</taxon>
        <taxon>Gunneridae</taxon>
        <taxon>Pentapetalae</taxon>
        <taxon>rosids</taxon>
        <taxon>fabids</taxon>
        <taxon>Fabales</taxon>
        <taxon>Fabaceae</taxon>
        <taxon>Papilionoideae</taxon>
        <taxon>50 kb inversion clade</taxon>
        <taxon>NPAAA clade</taxon>
        <taxon>indigoferoid/millettioid clade</taxon>
        <taxon>Phaseoleae</taxon>
        <taxon>Glycine</taxon>
        <taxon>Glycine subgen. Soja</taxon>
    </lineage>
</organism>
<sequence length="29" mass="3780">MTAVLLLQRFEKRHLRHRQRRRRIHSDRN</sequence>
<dbReference type="AlphaFoldDB" id="C6SZN2"/>
<reference evidence="1" key="1">
    <citation type="submission" date="2009-08" db="EMBL/GenBank/DDBJ databases">
        <authorList>
            <person name="Cheung F."/>
            <person name="Xiao Y."/>
            <person name="Chan A."/>
            <person name="Moskal W."/>
            <person name="Town C.D."/>
        </authorList>
    </citation>
    <scope>NUCLEOTIDE SEQUENCE</scope>
</reference>
<name>C6SZN2_SOYBN</name>
<protein>
    <submittedName>
        <fullName evidence="1">Uncharacterized protein</fullName>
    </submittedName>
</protein>
<dbReference type="EMBL" id="BT090634">
    <property type="protein sequence ID" value="ACU14705.1"/>
    <property type="molecule type" value="mRNA"/>
</dbReference>
<proteinExistence type="evidence at transcript level"/>
<evidence type="ECO:0000313" key="1">
    <source>
        <dbReference type="EMBL" id="ACU14705.1"/>
    </source>
</evidence>
<accession>C6SZN2</accession>